<protein>
    <submittedName>
        <fullName evidence="2">Uncharacterized protein</fullName>
    </submittedName>
</protein>
<reference evidence="2" key="1">
    <citation type="journal article" date="2023" name="Science">
        <title>Genome structures resolve the early diversification of teleost fishes.</title>
        <authorList>
            <person name="Parey E."/>
            <person name="Louis A."/>
            <person name="Montfort J."/>
            <person name="Bouchez O."/>
            <person name="Roques C."/>
            <person name="Iampietro C."/>
            <person name="Lluch J."/>
            <person name="Castinel A."/>
            <person name="Donnadieu C."/>
            <person name="Desvignes T."/>
            <person name="Floi Bucao C."/>
            <person name="Jouanno E."/>
            <person name="Wen M."/>
            <person name="Mejri S."/>
            <person name="Dirks R."/>
            <person name="Jansen H."/>
            <person name="Henkel C."/>
            <person name="Chen W.J."/>
            <person name="Zahm M."/>
            <person name="Cabau C."/>
            <person name="Klopp C."/>
            <person name="Thompson A.W."/>
            <person name="Robinson-Rechavi M."/>
            <person name="Braasch I."/>
            <person name="Lecointre G."/>
            <person name="Bobe J."/>
            <person name="Postlethwait J.H."/>
            <person name="Berthelot C."/>
            <person name="Roest Crollius H."/>
            <person name="Guiguen Y."/>
        </authorList>
    </citation>
    <scope>NUCLEOTIDE SEQUENCE</scope>
    <source>
        <strain evidence="2">NC1722</strain>
    </source>
</reference>
<feature type="region of interest" description="Disordered" evidence="1">
    <location>
        <begin position="1"/>
        <end position="30"/>
    </location>
</feature>
<organism evidence="2 3">
    <name type="scientific">Aldrovandia affinis</name>
    <dbReference type="NCBI Taxonomy" id="143900"/>
    <lineage>
        <taxon>Eukaryota</taxon>
        <taxon>Metazoa</taxon>
        <taxon>Chordata</taxon>
        <taxon>Craniata</taxon>
        <taxon>Vertebrata</taxon>
        <taxon>Euteleostomi</taxon>
        <taxon>Actinopterygii</taxon>
        <taxon>Neopterygii</taxon>
        <taxon>Teleostei</taxon>
        <taxon>Notacanthiformes</taxon>
        <taxon>Halosauridae</taxon>
        <taxon>Aldrovandia</taxon>
    </lineage>
</organism>
<keyword evidence="3" id="KW-1185">Reference proteome</keyword>
<gene>
    <name evidence="2" type="ORF">AAFF_G00261020</name>
</gene>
<accession>A0AAD7RCG7</accession>
<sequence length="94" mass="10033">MWQSLRHPPSVSDKQCPGDGLGGGRSPGTERLHRRLALAVLRAAEGEHRGCARALRRLTGIRKQGAASLPCPVAVSSTNRTGTPACEDDRLHIS</sequence>
<evidence type="ECO:0000256" key="1">
    <source>
        <dbReference type="SAM" id="MobiDB-lite"/>
    </source>
</evidence>
<name>A0AAD7RCG7_9TELE</name>
<comment type="caution">
    <text evidence="2">The sequence shown here is derived from an EMBL/GenBank/DDBJ whole genome shotgun (WGS) entry which is preliminary data.</text>
</comment>
<dbReference type="AlphaFoldDB" id="A0AAD7RCG7"/>
<feature type="region of interest" description="Disordered" evidence="1">
    <location>
        <begin position="75"/>
        <end position="94"/>
    </location>
</feature>
<evidence type="ECO:0000313" key="2">
    <source>
        <dbReference type="EMBL" id="KAJ8377373.1"/>
    </source>
</evidence>
<evidence type="ECO:0000313" key="3">
    <source>
        <dbReference type="Proteomes" id="UP001221898"/>
    </source>
</evidence>
<dbReference type="EMBL" id="JAINUG010000356">
    <property type="protein sequence ID" value="KAJ8377373.1"/>
    <property type="molecule type" value="Genomic_DNA"/>
</dbReference>
<proteinExistence type="predicted"/>
<dbReference type="Proteomes" id="UP001221898">
    <property type="component" value="Unassembled WGS sequence"/>
</dbReference>